<organism evidence="3 4">
    <name type="scientific">Paenibacillus pasadenensis</name>
    <dbReference type="NCBI Taxonomy" id="217090"/>
    <lineage>
        <taxon>Bacteria</taxon>
        <taxon>Bacillati</taxon>
        <taxon>Bacillota</taxon>
        <taxon>Bacilli</taxon>
        <taxon>Bacillales</taxon>
        <taxon>Paenibacillaceae</taxon>
        <taxon>Paenibacillus</taxon>
    </lineage>
</organism>
<dbReference type="EMBL" id="NFEZ01000003">
    <property type="protein sequence ID" value="PLT47143.1"/>
    <property type="molecule type" value="Genomic_DNA"/>
</dbReference>
<feature type="region of interest" description="Disordered" evidence="1">
    <location>
        <begin position="77"/>
        <end position="98"/>
    </location>
</feature>
<dbReference type="InterPro" id="IPR000182">
    <property type="entry name" value="GNAT_dom"/>
</dbReference>
<dbReference type="CDD" id="cd04301">
    <property type="entry name" value="NAT_SF"/>
    <property type="match status" value="1"/>
</dbReference>
<dbReference type="PROSITE" id="PS51186">
    <property type="entry name" value="GNAT"/>
    <property type="match status" value="1"/>
</dbReference>
<evidence type="ECO:0000313" key="4">
    <source>
        <dbReference type="Proteomes" id="UP000234789"/>
    </source>
</evidence>
<dbReference type="Proteomes" id="UP000234789">
    <property type="component" value="Unassembled WGS sequence"/>
</dbReference>
<comment type="caution">
    <text evidence="3">The sequence shown here is derived from an EMBL/GenBank/DDBJ whole genome shotgun (WGS) entry which is preliminary data.</text>
</comment>
<proteinExistence type="predicted"/>
<reference evidence="3 4" key="1">
    <citation type="submission" date="2017-05" db="EMBL/GenBank/DDBJ databases">
        <title>Functional genome analysis of Paenibacillus pasadenensis strain R16: insights on endophytic life style and antifungal activity.</title>
        <authorList>
            <person name="Passera A."/>
            <person name="Marcolungo L."/>
            <person name="Casati P."/>
            <person name="Brasca M."/>
            <person name="Quaglino F."/>
            <person name="Delledonne M."/>
        </authorList>
    </citation>
    <scope>NUCLEOTIDE SEQUENCE [LARGE SCALE GENOMIC DNA]</scope>
    <source>
        <strain evidence="3 4">R16</strain>
    </source>
</reference>
<accession>A0A2N5N9Y5</accession>
<evidence type="ECO:0000256" key="1">
    <source>
        <dbReference type="SAM" id="MobiDB-lite"/>
    </source>
</evidence>
<dbReference type="SUPFAM" id="SSF55729">
    <property type="entry name" value="Acyl-CoA N-acyltransferases (Nat)"/>
    <property type="match status" value="1"/>
</dbReference>
<feature type="region of interest" description="Disordered" evidence="1">
    <location>
        <begin position="234"/>
        <end position="254"/>
    </location>
</feature>
<keyword evidence="4" id="KW-1185">Reference proteome</keyword>
<dbReference type="Pfam" id="PF00583">
    <property type="entry name" value="Acetyltransf_1"/>
    <property type="match status" value="1"/>
</dbReference>
<evidence type="ECO:0000313" key="3">
    <source>
        <dbReference type="EMBL" id="PLT47143.1"/>
    </source>
</evidence>
<evidence type="ECO:0000259" key="2">
    <source>
        <dbReference type="PROSITE" id="PS51186"/>
    </source>
</evidence>
<dbReference type="RefSeq" id="WP_180968389.1">
    <property type="nucleotide sequence ID" value="NZ_NFEZ01000003.1"/>
</dbReference>
<dbReference type="Gene3D" id="3.40.630.30">
    <property type="match status" value="1"/>
</dbReference>
<sequence length="254" mass="29112">MILIVLIALLMLTFSLYQKTKSVQEDLTAIREKLGLLRPEELAERELKRAMEEEAKLAERETHDPELEAYNREIEEELERMHEPEESVSSADGSGPGAQVRLVPAAVEDAPRLAQMNRMLIEDERSSNPMSDEELLERMRGWLLSEEWHAQWIMLDERTAGYLLHRRSEDGNGQIRQLFVERQHRRSGIGQQAVRLYVDRHASAGTEVTVDVLESNPEGMAFWRSAGFRPYSTRLKRPTKSAAGKNAAESEEEQ</sequence>
<feature type="domain" description="N-acetyltransferase" evidence="2">
    <location>
        <begin position="100"/>
        <end position="248"/>
    </location>
</feature>
<name>A0A2N5N9Y5_9BACL</name>
<dbReference type="GO" id="GO:0016747">
    <property type="term" value="F:acyltransferase activity, transferring groups other than amino-acyl groups"/>
    <property type="evidence" value="ECO:0007669"/>
    <property type="project" value="InterPro"/>
</dbReference>
<gene>
    <name evidence="3" type="ORF">B8V81_1367</name>
</gene>
<protein>
    <submittedName>
        <fullName evidence="3">Transcriptional regulator, GntR family</fullName>
    </submittedName>
</protein>
<dbReference type="AlphaFoldDB" id="A0A2N5N9Y5"/>
<dbReference type="InterPro" id="IPR016181">
    <property type="entry name" value="Acyl_CoA_acyltransferase"/>
</dbReference>